<evidence type="ECO:0000313" key="3">
    <source>
        <dbReference type="Proteomes" id="UP001633002"/>
    </source>
</evidence>
<name>A0ABD3GXR4_9MARC</name>
<accession>A0ABD3GXR4</accession>
<sequence length="219" mass="24546">MDPRETPTGPLILFLLCLQFGLQCLVEVLSLLLSWLDKVWIRFSGSSAEFPHSVLSLASDNASPVPDARWSLTDLKASSIPARPSNLLPPFSDEFVRTHLLHVLLTTPAAVWTLRRLSRTWKLAVEQSPAWMALELARVNNPAYHRLRAIGSAPSLTLMARFTYELQVVTRCEVLSELETQRVQPAPFAEKLLALVALVQSHPLAESERSKQGGDWSRW</sequence>
<evidence type="ECO:0000256" key="1">
    <source>
        <dbReference type="SAM" id="Phobius"/>
    </source>
</evidence>
<gene>
    <name evidence="2" type="ORF">R1sor_000666</name>
</gene>
<dbReference type="EMBL" id="JBJQOH010000006">
    <property type="protein sequence ID" value="KAL3682644.1"/>
    <property type="molecule type" value="Genomic_DNA"/>
</dbReference>
<organism evidence="2 3">
    <name type="scientific">Riccia sorocarpa</name>
    <dbReference type="NCBI Taxonomy" id="122646"/>
    <lineage>
        <taxon>Eukaryota</taxon>
        <taxon>Viridiplantae</taxon>
        <taxon>Streptophyta</taxon>
        <taxon>Embryophyta</taxon>
        <taxon>Marchantiophyta</taxon>
        <taxon>Marchantiopsida</taxon>
        <taxon>Marchantiidae</taxon>
        <taxon>Marchantiales</taxon>
        <taxon>Ricciaceae</taxon>
        <taxon>Riccia</taxon>
    </lineage>
</organism>
<evidence type="ECO:0008006" key="4">
    <source>
        <dbReference type="Google" id="ProtNLM"/>
    </source>
</evidence>
<reference evidence="2 3" key="1">
    <citation type="submission" date="2024-09" db="EMBL/GenBank/DDBJ databases">
        <title>Chromosome-scale assembly of Riccia sorocarpa.</title>
        <authorList>
            <person name="Paukszto L."/>
        </authorList>
    </citation>
    <scope>NUCLEOTIDE SEQUENCE [LARGE SCALE GENOMIC DNA]</scope>
    <source>
        <strain evidence="2">LP-2024</strain>
        <tissue evidence="2">Aerial parts of the thallus</tissue>
    </source>
</reference>
<comment type="caution">
    <text evidence="2">The sequence shown here is derived from an EMBL/GenBank/DDBJ whole genome shotgun (WGS) entry which is preliminary data.</text>
</comment>
<proteinExistence type="predicted"/>
<dbReference type="AlphaFoldDB" id="A0ABD3GXR4"/>
<keyword evidence="1" id="KW-0812">Transmembrane</keyword>
<dbReference type="Proteomes" id="UP001633002">
    <property type="component" value="Unassembled WGS sequence"/>
</dbReference>
<keyword evidence="1" id="KW-0472">Membrane</keyword>
<keyword evidence="3" id="KW-1185">Reference proteome</keyword>
<keyword evidence="1" id="KW-1133">Transmembrane helix</keyword>
<protein>
    <recommendedName>
        <fullName evidence="4">F-box domain-containing protein</fullName>
    </recommendedName>
</protein>
<evidence type="ECO:0000313" key="2">
    <source>
        <dbReference type="EMBL" id="KAL3682644.1"/>
    </source>
</evidence>
<feature type="transmembrane region" description="Helical" evidence="1">
    <location>
        <begin position="12"/>
        <end position="36"/>
    </location>
</feature>